<dbReference type="Pfam" id="PF05866">
    <property type="entry name" value="RusA"/>
    <property type="match status" value="1"/>
</dbReference>
<comment type="caution">
    <text evidence="1">The sequence shown here is derived from an EMBL/GenBank/DDBJ whole genome shotgun (WGS) entry which is preliminary data.</text>
</comment>
<organism evidence="1 2">
    <name type="scientific">Streptomyces nogalater</name>
    <dbReference type="NCBI Taxonomy" id="38314"/>
    <lineage>
        <taxon>Bacteria</taxon>
        <taxon>Bacillati</taxon>
        <taxon>Actinomycetota</taxon>
        <taxon>Actinomycetes</taxon>
        <taxon>Kitasatosporales</taxon>
        <taxon>Streptomycetaceae</taxon>
        <taxon>Streptomyces</taxon>
    </lineage>
</organism>
<gene>
    <name evidence="1" type="ORF">ACFP3J_02940</name>
</gene>
<evidence type="ECO:0000313" key="2">
    <source>
        <dbReference type="Proteomes" id="UP001596065"/>
    </source>
</evidence>
<dbReference type="SUPFAM" id="SSF103084">
    <property type="entry name" value="Holliday junction resolvase RusA"/>
    <property type="match status" value="1"/>
</dbReference>
<sequence>MSVPLHPDISDLPAPEFSLVVYGVPGPQGSKKPTGRYRRSKKGNLVPILVESSAKVKPWRDAVKDAAERLVVRRPGFVKLDGPLVGEMHFTLPAPARMPKDRVAHTVYPDLSKLLRSTEDALTQAGAWADDARVIRYRDLSKTYPQLGLHALDQPGAVIHVWRDQPGLIPVWAPAS</sequence>
<dbReference type="RefSeq" id="WP_344347216.1">
    <property type="nucleotide sequence ID" value="NZ_BAAASM010000009.1"/>
</dbReference>
<evidence type="ECO:0000313" key="1">
    <source>
        <dbReference type="EMBL" id="MFC5654448.1"/>
    </source>
</evidence>
<keyword evidence="2" id="KW-1185">Reference proteome</keyword>
<name>A0ABW0W8B7_STRNO</name>
<reference evidence="2" key="1">
    <citation type="journal article" date="2019" name="Int. J. Syst. Evol. Microbiol.">
        <title>The Global Catalogue of Microorganisms (GCM) 10K type strain sequencing project: providing services to taxonomists for standard genome sequencing and annotation.</title>
        <authorList>
            <consortium name="The Broad Institute Genomics Platform"/>
            <consortium name="The Broad Institute Genome Sequencing Center for Infectious Disease"/>
            <person name="Wu L."/>
            <person name="Ma J."/>
        </authorList>
    </citation>
    <scope>NUCLEOTIDE SEQUENCE [LARGE SCALE GENOMIC DNA]</scope>
    <source>
        <strain evidence="2">KCTC 5701</strain>
    </source>
</reference>
<dbReference type="InterPro" id="IPR008822">
    <property type="entry name" value="Endonuclease_RusA-like"/>
</dbReference>
<protein>
    <submittedName>
        <fullName evidence="1">RusA family crossover junction endodeoxyribonuclease</fullName>
    </submittedName>
</protein>
<proteinExistence type="predicted"/>
<dbReference type="InterPro" id="IPR036614">
    <property type="entry name" value="RusA-like_sf"/>
</dbReference>
<dbReference type="Gene3D" id="3.30.1330.70">
    <property type="entry name" value="Holliday junction resolvase RusA"/>
    <property type="match status" value="1"/>
</dbReference>
<dbReference type="EMBL" id="JBHSOE010000003">
    <property type="protein sequence ID" value="MFC5654448.1"/>
    <property type="molecule type" value="Genomic_DNA"/>
</dbReference>
<accession>A0ABW0W8B7</accession>
<dbReference type="Proteomes" id="UP001596065">
    <property type="component" value="Unassembled WGS sequence"/>
</dbReference>